<dbReference type="EMBL" id="JBHMFA010000001">
    <property type="protein sequence ID" value="MFB9103446.1"/>
    <property type="molecule type" value="Genomic_DNA"/>
</dbReference>
<protein>
    <submittedName>
        <fullName evidence="2">Uncharacterized protein</fullName>
    </submittedName>
</protein>
<keyword evidence="1" id="KW-0732">Signal</keyword>
<dbReference type="RefSeq" id="WP_290268999.1">
    <property type="nucleotide sequence ID" value="NZ_JAUFQP010000007.1"/>
</dbReference>
<proteinExistence type="predicted"/>
<evidence type="ECO:0000313" key="3">
    <source>
        <dbReference type="Proteomes" id="UP001589590"/>
    </source>
</evidence>
<dbReference type="Proteomes" id="UP001589590">
    <property type="component" value="Unassembled WGS sequence"/>
</dbReference>
<comment type="caution">
    <text evidence="2">The sequence shown here is derived from an EMBL/GenBank/DDBJ whole genome shotgun (WGS) entry which is preliminary data.</text>
</comment>
<feature type="signal peptide" evidence="1">
    <location>
        <begin position="1"/>
        <end position="19"/>
    </location>
</feature>
<feature type="chain" id="PRO_5045218476" evidence="1">
    <location>
        <begin position="20"/>
        <end position="131"/>
    </location>
</feature>
<name>A0ABV5GUY9_9FLAO</name>
<evidence type="ECO:0000313" key="2">
    <source>
        <dbReference type="EMBL" id="MFB9103446.1"/>
    </source>
</evidence>
<gene>
    <name evidence="2" type="ORF">ACFFU1_00940</name>
</gene>
<accession>A0ABV5GUY9</accession>
<organism evidence="2 3">
    <name type="scientific">Algibacter miyuki</name>
    <dbReference type="NCBI Taxonomy" id="1306933"/>
    <lineage>
        <taxon>Bacteria</taxon>
        <taxon>Pseudomonadati</taxon>
        <taxon>Bacteroidota</taxon>
        <taxon>Flavobacteriia</taxon>
        <taxon>Flavobacteriales</taxon>
        <taxon>Flavobacteriaceae</taxon>
        <taxon>Algibacter</taxon>
    </lineage>
</organism>
<evidence type="ECO:0000256" key="1">
    <source>
        <dbReference type="SAM" id="SignalP"/>
    </source>
</evidence>
<sequence length="131" mass="14553">MRKSILLPALLLLSMLFMAFGRKEDDDDTIDGDRLKLSELKTEIDALINTSVCDDTYNCEFIAYGSKACGGPQGYLVYSTSIDVESLKTMVENYNQAEADFNTKWNISSNCSTPNPPSEIICENNKCVAVF</sequence>
<keyword evidence="3" id="KW-1185">Reference proteome</keyword>
<reference evidence="2 3" key="1">
    <citation type="submission" date="2024-09" db="EMBL/GenBank/DDBJ databases">
        <authorList>
            <person name="Sun Q."/>
            <person name="Mori K."/>
        </authorList>
    </citation>
    <scope>NUCLEOTIDE SEQUENCE [LARGE SCALE GENOMIC DNA]</scope>
    <source>
        <strain evidence="2 3">CECT 8300</strain>
    </source>
</reference>